<sequence>MKKRIFFAIAILILLAGALTGIKVLQIRRLVQQGAAYTPPPTKVTAATAQKATWETLLNAVGTLEAMQGVTVAAELPGKVTRLAFQSGDAIQRGDLLVRLDTSSEQAQLPGAEAEVTLARLNLQRSDRLLAEHIISPAEHDQAVADYRSARAAADAIRATIGKKTVRAPFAGRLGIRQVDLGQMLSDGQAIVTLQQLDPIHVNFLLPQQQLAGLHAGLPVRVTADTLPDQTLEGTINAINPEVDSATRNVRIQAILKNPGEQLRPGMFVNVAVVLPTKEPVLTIPATAILYAPYSDSVFVIEDQKDEQSGEIQKIIRQQLVRLGTRKGDFVAVTSGLEEGQAVVTTGVFKLRNGQSVIVDNSLSPQFKTAPTPENN</sequence>
<feature type="domain" description="Multidrug resistance protein MdtA-like barrel-sandwich hybrid" evidence="3">
    <location>
        <begin position="70"/>
        <end position="190"/>
    </location>
</feature>
<dbReference type="Pfam" id="PF25954">
    <property type="entry name" value="Beta-barrel_RND_2"/>
    <property type="match status" value="1"/>
</dbReference>
<organism evidence="5 6">
    <name type="scientific">Syntrophotalea carbinolica (strain DSM 2380 / NBRC 103641 / GraBd1)</name>
    <name type="common">Pelobacter carbinolicus</name>
    <dbReference type="NCBI Taxonomy" id="338963"/>
    <lineage>
        <taxon>Bacteria</taxon>
        <taxon>Pseudomonadati</taxon>
        <taxon>Thermodesulfobacteriota</taxon>
        <taxon>Desulfuromonadia</taxon>
        <taxon>Desulfuromonadales</taxon>
        <taxon>Syntrophotaleaceae</taxon>
        <taxon>Syntrophotalea</taxon>
    </lineage>
</organism>
<dbReference type="PANTHER" id="PTHR30469:SF11">
    <property type="entry name" value="BLL4320 PROTEIN"/>
    <property type="match status" value="1"/>
</dbReference>
<dbReference type="InterPro" id="IPR006143">
    <property type="entry name" value="RND_pump_MFP"/>
</dbReference>
<dbReference type="Gene3D" id="2.40.420.20">
    <property type="match status" value="1"/>
</dbReference>
<dbReference type="NCBIfam" id="TIGR01730">
    <property type="entry name" value="RND_mfp"/>
    <property type="match status" value="1"/>
</dbReference>
<dbReference type="OrthoDB" id="9784484at2"/>
<accession>Q3A2C5</accession>
<reference evidence="6" key="1">
    <citation type="submission" date="2005-10" db="EMBL/GenBank/DDBJ databases">
        <title>Complete sequence of Pelobacter carbinolicus DSM 2380.</title>
        <authorList>
            <person name="Copeland A."/>
            <person name="Lucas S."/>
            <person name="Lapidus A."/>
            <person name="Barry K."/>
            <person name="Detter J.C."/>
            <person name="Glavina T."/>
            <person name="Hammon N."/>
            <person name="Israni S."/>
            <person name="Pitluck S."/>
            <person name="Chertkov O."/>
            <person name="Schmutz J."/>
            <person name="Larimer F."/>
            <person name="Land M."/>
            <person name="Kyrpides N."/>
            <person name="Ivanova N."/>
            <person name="Richardson P."/>
        </authorList>
    </citation>
    <scope>NUCLEOTIDE SEQUENCE [LARGE SCALE GENOMIC DNA]</scope>
    <source>
        <strain evidence="6">DSM 2380 / NBRC 103641 / GraBd1</strain>
    </source>
</reference>
<proteinExistence type="inferred from homology"/>
<dbReference type="Gene3D" id="2.40.50.100">
    <property type="match status" value="1"/>
</dbReference>
<protein>
    <submittedName>
        <fullName evidence="5">Efflux pump, RND family, membrane fusion protein</fullName>
    </submittedName>
</protein>
<feature type="domain" description="Multidrug resistance protein MdtA-like alpha-helical hairpin" evidence="2">
    <location>
        <begin position="104"/>
        <end position="161"/>
    </location>
</feature>
<dbReference type="Pfam" id="PF25876">
    <property type="entry name" value="HH_MFP_RND"/>
    <property type="match status" value="1"/>
</dbReference>
<name>Q3A2C5_SYNC1</name>
<dbReference type="Pfam" id="PF25917">
    <property type="entry name" value="BSH_RND"/>
    <property type="match status" value="1"/>
</dbReference>
<dbReference type="EMBL" id="CP000142">
    <property type="protein sequence ID" value="ABA89482.1"/>
    <property type="molecule type" value="Genomic_DNA"/>
</dbReference>
<reference evidence="5 6" key="2">
    <citation type="journal article" date="2012" name="BMC Genomics">
        <title>The genome of Pelobacter carbinolicus reveals surprising metabolic capabilities and physiological features.</title>
        <authorList>
            <person name="Aklujkar M."/>
            <person name="Haveman S.A."/>
            <person name="Didonato R.Jr."/>
            <person name="Chertkov O."/>
            <person name="Han C.S."/>
            <person name="Land M.L."/>
            <person name="Brown P."/>
            <person name="Lovley D.R."/>
        </authorList>
    </citation>
    <scope>NUCLEOTIDE SEQUENCE [LARGE SCALE GENOMIC DNA]</scope>
    <source>
        <strain evidence="6">DSM 2380 / NBRC 103641 / GraBd1</strain>
    </source>
</reference>
<feature type="domain" description="CusB-like beta-barrel" evidence="4">
    <location>
        <begin position="202"/>
        <end position="273"/>
    </location>
</feature>
<dbReference type="InterPro" id="IPR058624">
    <property type="entry name" value="MdtA-like_HH"/>
</dbReference>
<comment type="similarity">
    <text evidence="1">Belongs to the membrane fusion protein (MFP) (TC 8.A.1) family.</text>
</comment>
<evidence type="ECO:0000259" key="2">
    <source>
        <dbReference type="Pfam" id="PF25876"/>
    </source>
</evidence>
<evidence type="ECO:0000313" key="6">
    <source>
        <dbReference type="Proteomes" id="UP000002534"/>
    </source>
</evidence>
<dbReference type="HOGENOM" id="CLU_018816_1_2_7"/>
<dbReference type="AlphaFoldDB" id="Q3A2C5"/>
<dbReference type="PANTHER" id="PTHR30469">
    <property type="entry name" value="MULTIDRUG RESISTANCE PROTEIN MDTA"/>
    <property type="match status" value="1"/>
</dbReference>
<evidence type="ECO:0000259" key="4">
    <source>
        <dbReference type="Pfam" id="PF25954"/>
    </source>
</evidence>
<dbReference type="GO" id="GO:0015562">
    <property type="term" value="F:efflux transmembrane transporter activity"/>
    <property type="evidence" value="ECO:0007669"/>
    <property type="project" value="TreeGrafter"/>
</dbReference>
<dbReference type="Gene3D" id="2.40.30.170">
    <property type="match status" value="1"/>
</dbReference>
<dbReference type="KEGG" id="pca:Pcar_2243"/>
<keyword evidence="6" id="KW-1185">Reference proteome</keyword>
<dbReference type="SUPFAM" id="SSF111369">
    <property type="entry name" value="HlyD-like secretion proteins"/>
    <property type="match status" value="1"/>
</dbReference>
<dbReference type="Gene3D" id="1.10.287.470">
    <property type="entry name" value="Helix hairpin bin"/>
    <property type="match status" value="1"/>
</dbReference>
<dbReference type="InterPro" id="IPR058625">
    <property type="entry name" value="MdtA-like_BSH"/>
</dbReference>
<gene>
    <name evidence="5" type="ordered locus">Pcar_2243</name>
</gene>
<dbReference type="eggNOG" id="COG0845">
    <property type="taxonomic scope" value="Bacteria"/>
</dbReference>
<dbReference type="RefSeq" id="WP_011341997.1">
    <property type="nucleotide sequence ID" value="NC_007498.2"/>
</dbReference>
<dbReference type="FunFam" id="2.40.30.170:FF:000010">
    <property type="entry name" value="Efflux RND transporter periplasmic adaptor subunit"/>
    <property type="match status" value="1"/>
</dbReference>
<dbReference type="STRING" id="338963.Pcar_2243"/>
<dbReference type="Proteomes" id="UP000002534">
    <property type="component" value="Chromosome"/>
</dbReference>
<dbReference type="GO" id="GO:1990281">
    <property type="term" value="C:efflux pump complex"/>
    <property type="evidence" value="ECO:0007669"/>
    <property type="project" value="TreeGrafter"/>
</dbReference>
<evidence type="ECO:0000256" key="1">
    <source>
        <dbReference type="ARBA" id="ARBA00009477"/>
    </source>
</evidence>
<dbReference type="InterPro" id="IPR058792">
    <property type="entry name" value="Beta-barrel_RND_2"/>
</dbReference>
<evidence type="ECO:0000259" key="3">
    <source>
        <dbReference type="Pfam" id="PF25917"/>
    </source>
</evidence>
<evidence type="ECO:0000313" key="5">
    <source>
        <dbReference type="EMBL" id="ABA89482.1"/>
    </source>
</evidence>